<keyword evidence="2 3" id="KW-0496">Mitochondrion</keyword>
<dbReference type="AlphaFoldDB" id="A0A811UHT0"/>
<dbReference type="GO" id="GO:0032543">
    <property type="term" value="P:mitochondrial translation"/>
    <property type="evidence" value="ECO:0007669"/>
    <property type="project" value="UniProtKB-UniRule"/>
</dbReference>
<dbReference type="GO" id="GO:0006450">
    <property type="term" value="P:regulation of translational fidelity"/>
    <property type="evidence" value="ECO:0007669"/>
    <property type="project" value="InterPro"/>
</dbReference>
<dbReference type="PANTHER" id="PTHR15004:SF0">
    <property type="entry name" value="GLUTAMYL-TRNA(GLN) AMIDOTRANSFERASE SUBUNIT C, MITOCHONDRIAL"/>
    <property type="match status" value="1"/>
</dbReference>
<keyword evidence="3" id="KW-0067">ATP-binding</keyword>
<proteinExistence type="inferred from homology"/>
<keyword evidence="3" id="KW-0648">Protein biosynthesis</keyword>
<evidence type="ECO:0000256" key="2">
    <source>
        <dbReference type="ARBA" id="ARBA00023128"/>
    </source>
</evidence>
<dbReference type="Pfam" id="PF02686">
    <property type="entry name" value="GatC"/>
    <property type="match status" value="1"/>
</dbReference>
<dbReference type="Gene3D" id="3.40.50.800">
    <property type="entry name" value="Anticodon-binding domain"/>
    <property type="match status" value="1"/>
</dbReference>
<dbReference type="EMBL" id="CAJHJT010000012">
    <property type="protein sequence ID" value="CAD6997175.1"/>
    <property type="molecule type" value="Genomic_DNA"/>
</dbReference>
<dbReference type="InterPro" id="IPR036113">
    <property type="entry name" value="Asp/Glu-ADT_sf_sub_c"/>
</dbReference>
<keyword evidence="6" id="KW-1185">Reference proteome</keyword>
<dbReference type="InterPro" id="IPR036621">
    <property type="entry name" value="Anticodon-bd_dom_sf"/>
</dbReference>
<dbReference type="Proteomes" id="UP000606786">
    <property type="component" value="Unassembled WGS sequence"/>
</dbReference>
<dbReference type="InterPro" id="IPR003837">
    <property type="entry name" value="GatC"/>
</dbReference>
<feature type="domain" description="Anticodon-binding" evidence="4">
    <location>
        <begin position="274"/>
        <end position="373"/>
    </location>
</feature>
<comment type="similarity">
    <text evidence="3">Belongs to the GatC family.</text>
</comment>
<evidence type="ECO:0000256" key="1">
    <source>
        <dbReference type="ARBA" id="ARBA00022741"/>
    </source>
</evidence>
<name>A0A811UHT0_CERCA</name>
<dbReference type="SUPFAM" id="SSF141000">
    <property type="entry name" value="Glu-tRNAGln amidotransferase C subunit"/>
    <property type="match status" value="1"/>
</dbReference>
<comment type="subcellular location">
    <subcellularLocation>
        <location evidence="3">Mitochondrion</location>
    </subcellularLocation>
</comment>
<dbReference type="Pfam" id="PF03129">
    <property type="entry name" value="HGTP_anticodon"/>
    <property type="match status" value="1"/>
</dbReference>
<dbReference type="GO" id="GO:0005524">
    <property type="term" value="F:ATP binding"/>
    <property type="evidence" value="ECO:0007669"/>
    <property type="project" value="UniProtKB-KW"/>
</dbReference>
<evidence type="ECO:0000313" key="5">
    <source>
        <dbReference type="EMBL" id="CAD6997175.1"/>
    </source>
</evidence>
<dbReference type="SUPFAM" id="SSF52954">
    <property type="entry name" value="Class II aaRS ABD-related"/>
    <property type="match status" value="1"/>
</dbReference>
<organism evidence="5 6">
    <name type="scientific">Ceratitis capitata</name>
    <name type="common">Mediterranean fruit fly</name>
    <name type="synonym">Tephritis capitata</name>
    <dbReference type="NCBI Taxonomy" id="7213"/>
    <lineage>
        <taxon>Eukaryota</taxon>
        <taxon>Metazoa</taxon>
        <taxon>Ecdysozoa</taxon>
        <taxon>Arthropoda</taxon>
        <taxon>Hexapoda</taxon>
        <taxon>Insecta</taxon>
        <taxon>Pterygota</taxon>
        <taxon>Neoptera</taxon>
        <taxon>Endopterygota</taxon>
        <taxon>Diptera</taxon>
        <taxon>Brachycera</taxon>
        <taxon>Muscomorpha</taxon>
        <taxon>Tephritoidea</taxon>
        <taxon>Tephritidae</taxon>
        <taxon>Ceratitis</taxon>
        <taxon>Ceratitis</taxon>
    </lineage>
</organism>
<comment type="catalytic activity">
    <reaction evidence="3">
        <text>L-glutamyl-tRNA(Gln) + L-glutamine + ATP + H2O = L-glutaminyl-tRNA(Gln) + L-glutamate + ADP + phosphate + H(+)</text>
        <dbReference type="Rhea" id="RHEA:17521"/>
        <dbReference type="Rhea" id="RHEA-COMP:9681"/>
        <dbReference type="Rhea" id="RHEA-COMP:9684"/>
        <dbReference type="ChEBI" id="CHEBI:15377"/>
        <dbReference type="ChEBI" id="CHEBI:15378"/>
        <dbReference type="ChEBI" id="CHEBI:29985"/>
        <dbReference type="ChEBI" id="CHEBI:30616"/>
        <dbReference type="ChEBI" id="CHEBI:43474"/>
        <dbReference type="ChEBI" id="CHEBI:58359"/>
        <dbReference type="ChEBI" id="CHEBI:78520"/>
        <dbReference type="ChEBI" id="CHEBI:78521"/>
        <dbReference type="ChEBI" id="CHEBI:456216"/>
    </reaction>
</comment>
<protein>
    <recommendedName>
        <fullName evidence="3">Glutamyl-tRNA(Gln) amidotransferase subunit C, mitochondrial</fullName>
        <shortName evidence="3">Glu-AdT subunit C</shortName>
        <ecNumber evidence="3">6.3.5.-</ecNumber>
    </recommendedName>
</protein>
<evidence type="ECO:0000313" key="6">
    <source>
        <dbReference type="Proteomes" id="UP000606786"/>
    </source>
</evidence>
<comment type="caution">
    <text evidence="5">The sequence shown here is derived from an EMBL/GenBank/DDBJ whole genome shotgun (WGS) entry which is preliminary data.</text>
</comment>
<dbReference type="GO" id="GO:0005739">
    <property type="term" value="C:mitochondrion"/>
    <property type="evidence" value="ECO:0007669"/>
    <property type="project" value="UniProtKB-SubCell"/>
</dbReference>
<dbReference type="GO" id="GO:0070681">
    <property type="term" value="P:glutaminyl-tRNAGln biosynthesis via transamidation"/>
    <property type="evidence" value="ECO:0007669"/>
    <property type="project" value="UniProtKB-UniRule"/>
</dbReference>
<dbReference type="InterPro" id="IPR004154">
    <property type="entry name" value="Anticodon-bd"/>
</dbReference>
<accession>A0A811UHT0</accession>
<keyword evidence="3" id="KW-0436">Ligase</keyword>
<evidence type="ECO:0000259" key="4">
    <source>
        <dbReference type="Pfam" id="PF03129"/>
    </source>
</evidence>
<dbReference type="EC" id="6.3.5.-" evidence="3"/>
<evidence type="ECO:0000256" key="3">
    <source>
        <dbReference type="HAMAP-Rule" id="MF_03149"/>
    </source>
</evidence>
<dbReference type="OrthoDB" id="5394539at2759"/>
<comment type="function">
    <text evidence="3">Allows the formation of correctly charged Gln-tRNA(Gln) through the transamidation of misacylated Glu-tRNA(Gln) in the mitochondria. The reaction takes place in the presence of glutamine and ATP through an activated gamma-phospho-Glu-tRNA(Gln).</text>
</comment>
<sequence>MLRFLRNTRLYCTSVSGTNRTKPVTTKESKLNFKKLKYPTKVPINPVLQNFPIVDKSVIDNPTIQLLERLALVNLENKEALSTLESSIEFAEKITLIETTNVLPFYTVLEDQTLYLREDSVTEGNSRENILRGAKVTEEDYFVSPPGNIPLQQKDKDFSENSTEYPSKYFVEPYEFKAASNLAPSPGTQSITIKSKLPYATLDVESITVIPLHTASLDADFAQYLKINNKTRTIPSVIRSVIDLQAATGAVLFDSVDNERENTLLLNRKLAPFQCVVTCYHEGKQLKDLEDLCLHIQYILSRSGLRIMGENILFTNSLQELESEIFKCDNLGVPYLLIISESSLHNGLLKLRNRDTTLEETIHISDLPNYLLQIFS</sequence>
<dbReference type="HAMAP" id="MF_00122">
    <property type="entry name" value="GatC"/>
    <property type="match status" value="1"/>
</dbReference>
<dbReference type="GO" id="GO:0030956">
    <property type="term" value="C:glutamyl-tRNA(Gln) amidotransferase complex"/>
    <property type="evidence" value="ECO:0007669"/>
    <property type="project" value="UniProtKB-UniRule"/>
</dbReference>
<gene>
    <name evidence="5" type="ORF">CCAP1982_LOCUS5817</name>
</gene>
<keyword evidence="1 3" id="KW-0547">Nucleotide-binding</keyword>
<comment type="subunit">
    <text evidence="3">Subunit of the heterotrimeric GatCAB amidotransferase (AdT) complex, composed of A, B and C subunits.</text>
</comment>
<dbReference type="PANTHER" id="PTHR15004">
    <property type="entry name" value="GLUTAMYL-TRNA(GLN) AMIDOTRANSFERASE SUBUNIT C, MITOCHONDRIAL"/>
    <property type="match status" value="1"/>
</dbReference>
<dbReference type="GO" id="GO:0050567">
    <property type="term" value="F:glutaminyl-tRNA synthase (glutamine-hydrolyzing) activity"/>
    <property type="evidence" value="ECO:0007669"/>
    <property type="project" value="UniProtKB-UniRule"/>
</dbReference>
<reference evidence="5" key="1">
    <citation type="submission" date="2020-11" db="EMBL/GenBank/DDBJ databases">
        <authorList>
            <person name="Whitehead M."/>
        </authorList>
    </citation>
    <scope>NUCLEOTIDE SEQUENCE</scope>
    <source>
        <strain evidence="5">EGII</strain>
    </source>
</reference>